<proteinExistence type="predicted"/>
<name>A0A6A6E617_9PEZI</name>
<evidence type="ECO:0000313" key="1">
    <source>
        <dbReference type="EMBL" id="KAF2186019.1"/>
    </source>
</evidence>
<sequence>MDGNTFFTSFPGFESDPSAPASTEFFRLARHMGWESGTATYREIKARCFRSEFAAHFGRDASKLQHWQGLCLELGIEERIETISSCKKALAEVYVNIVDLVDCRRTGDTPHTFSSLEDLRRYTKSSRKIFPRDEAKEEGFLKALLRGLY</sequence>
<keyword evidence="2" id="KW-1185">Reference proteome</keyword>
<gene>
    <name evidence="1" type="ORF">K469DRAFT_574704</name>
</gene>
<evidence type="ECO:0000313" key="2">
    <source>
        <dbReference type="Proteomes" id="UP000800200"/>
    </source>
</evidence>
<dbReference type="PANTHER" id="PTHR38846:SF1">
    <property type="entry name" value="C3H1-TYPE DOMAIN-CONTAINING PROTEIN"/>
    <property type="match status" value="1"/>
</dbReference>
<dbReference type="EMBL" id="ML994631">
    <property type="protein sequence ID" value="KAF2186019.1"/>
    <property type="molecule type" value="Genomic_DNA"/>
</dbReference>
<dbReference type="Proteomes" id="UP000800200">
    <property type="component" value="Unassembled WGS sequence"/>
</dbReference>
<organism evidence="1 2">
    <name type="scientific">Zopfia rhizophila CBS 207.26</name>
    <dbReference type="NCBI Taxonomy" id="1314779"/>
    <lineage>
        <taxon>Eukaryota</taxon>
        <taxon>Fungi</taxon>
        <taxon>Dikarya</taxon>
        <taxon>Ascomycota</taxon>
        <taxon>Pezizomycotina</taxon>
        <taxon>Dothideomycetes</taxon>
        <taxon>Dothideomycetes incertae sedis</taxon>
        <taxon>Zopfiaceae</taxon>
        <taxon>Zopfia</taxon>
    </lineage>
</organism>
<dbReference type="AlphaFoldDB" id="A0A6A6E617"/>
<dbReference type="PANTHER" id="PTHR38846">
    <property type="entry name" value="C3H1-TYPE DOMAIN-CONTAINING PROTEIN"/>
    <property type="match status" value="1"/>
</dbReference>
<accession>A0A6A6E617</accession>
<protein>
    <submittedName>
        <fullName evidence="1">Uncharacterized protein</fullName>
    </submittedName>
</protein>
<dbReference type="OrthoDB" id="6105938at2759"/>
<reference evidence="1" key="1">
    <citation type="journal article" date="2020" name="Stud. Mycol.">
        <title>101 Dothideomycetes genomes: a test case for predicting lifestyles and emergence of pathogens.</title>
        <authorList>
            <person name="Haridas S."/>
            <person name="Albert R."/>
            <person name="Binder M."/>
            <person name="Bloem J."/>
            <person name="Labutti K."/>
            <person name="Salamov A."/>
            <person name="Andreopoulos B."/>
            <person name="Baker S."/>
            <person name="Barry K."/>
            <person name="Bills G."/>
            <person name="Bluhm B."/>
            <person name="Cannon C."/>
            <person name="Castanera R."/>
            <person name="Culley D."/>
            <person name="Daum C."/>
            <person name="Ezra D."/>
            <person name="Gonzalez J."/>
            <person name="Henrissat B."/>
            <person name="Kuo A."/>
            <person name="Liang C."/>
            <person name="Lipzen A."/>
            <person name="Lutzoni F."/>
            <person name="Magnuson J."/>
            <person name="Mondo S."/>
            <person name="Nolan M."/>
            <person name="Ohm R."/>
            <person name="Pangilinan J."/>
            <person name="Park H.-J."/>
            <person name="Ramirez L."/>
            <person name="Alfaro M."/>
            <person name="Sun H."/>
            <person name="Tritt A."/>
            <person name="Yoshinaga Y."/>
            <person name="Zwiers L.-H."/>
            <person name="Turgeon B."/>
            <person name="Goodwin S."/>
            <person name="Spatafora J."/>
            <person name="Crous P."/>
            <person name="Grigoriev I."/>
        </authorList>
    </citation>
    <scope>NUCLEOTIDE SEQUENCE</scope>
    <source>
        <strain evidence="1">CBS 207.26</strain>
    </source>
</reference>